<name>A0AAU9X8J7_9CNID</name>
<dbReference type="Proteomes" id="UP001159428">
    <property type="component" value="Unassembled WGS sequence"/>
</dbReference>
<evidence type="ECO:0000313" key="1">
    <source>
        <dbReference type="EMBL" id="CAH3139948.1"/>
    </source>
</evidence>
<keyword evidence="2" id="KW-1185">Reference proteome</keyword>
<gene>
    <name evidence="1" type="ORF">PMEA_00019059</name>
</gene>
<organism evidence="1 2">
    <name type="scientific">Pocillopora meandrina</name>
    <dbReference type="NCBI Taxonomy" id="46732"/>
    <lineage>
        <taxon>Eukaryota</taxon>
        <taxon>Metazoa</taxon>
        <taxon>Cnidaria</taxon>
        <taxon>Anthozoa</taxon>
        <taxon>Hexacorallia</taxon>
        <taxon>Scleractinia</taxon>
        <taxon>Astrocoeniina</taxon>
        <taxon>Pocilloporidae</taxon>
        <taxon>Pocillopora</taxon>
    </lineage>
</organism>
<reference evidence="1 2" key="1">
    <citation type="submission" date="2022-05" db="EMBL/GenBank/DDBJ databases">
        <authorList>
            <consortium name="Genoscope - CEA"/>
            <person name="William W."/>
        </authorList>
    </citation>
    <scope>NUCLEOTIDE SEQUENCE [LARGE SCALE GENOMIC DNA]</scope>
</reference>
<dbReference type="EMBL" id="CALNXJ010000033">
    <property type="protein sequence ID" value="CAH3139948.1"/>
    <property type="molecule type" value="Genomic_DNA"/>
</dbReference>
<sequence>MWNIGEKCGLYANIKKCYRELKDGPVRVIKLKIKKFLLRSRRSTDNLSESDAQSRFADGVGSAIVSALKWNSDVMDWLAYTGRVEDTENMEIVVLLADKKALGIAITSTPSVNFNQTIQEFASAVKQGALPLKVDGHNVWVKSLASCSDKACTSTQTLAVSDKPPNWNGAAEISGGKVVLCGTIAVLVMMMDKLLY</sequence>
<accession>A0AAU9X8J7</accession>
<dbReference type="AlphaFoldDB" id="A0AAU9X8J7"/>
<comment type="caution">
    <text evidence="1">The sequence shown here is derived from an EMBL/GenBank/DDBJ whole genome shotgun (WGS) entry which is preliminary data.</text>
</comment>
<proteinExistence type="predicted"/>
<evidence type="ECO:0000313" key="2">
    <source>
        <dbReference type="Proteomes" id="UP001159428"/>
    </source>
</evidence>
<protein>
    <submittedName>
        <fullName evidence="1">Uncharacterized protein</fullName>
    </submittedName>
</protein>